<evidence type="ECO:0000313" key="3">
    <source>
        <dbReference type="EMBL" id="CAD8988382.1"/>
    </source>
</evidence>
<feature type="domain" description="Deoxynucleoside kinase" evidence="2">
    <location>
        <begin position="109"/>
        <end position="289"/>
    </location>
</feature>
<feature type="region of interest" description="Disordered" evidence="1">
    <location>
        <begin position="45"/>
        <end position="70"/>
    </location>
</feature>
<organism evidence="3">
    <name type="scientific">Phaeocystis cordata</name>
    <dbReference type="NCBI Taxonomy" id="118079"/>
    <lineage>
        <taxon>Eukaryota</taxon>
        <taxon>Haptista</taxon>
        <taxon>Haptophyta</taxon>
        <taxon>Prymnesiophyceae</taxon>
        <taxon>Phaeocystales</taxon>
        <taxon>Phaeocystaceae</taxon>
        <taxon>Phaeocystis</taxon>
    </lineage>
</organism>
<dbReference type="GO" id="GO:0005737">
    <property type="term" value="C:cytoplasm"/>
    <property type="evidence" value="ECO:0007669"/>
    <property type="project" value="TreeGrafter"/>
</dbReference>
<feature type="compositionally biased region" description="Polar residues" evidence="1">
    <location>
        <begin position="49"/>
        <end position="64"/>
    </location>
</feature>
<dbReference type="CDD" id="cd01673">
    <property type="entry name" value="dNK"/>
    <property type="match status" value="1"/>
</dbReference>
<dbReference type="InterPro" id="IPR027417">
    <property type="entry name" value="P-loop_NTPase"/>
</dbReference>
<name>A0A7S1MZN8_9EUKA</name>
<dbReference type="PANTHER" id="PTHR10513">
    <property type="entry name" value="DEOXYNUCLEOSIDE KINASE"/>
    <property type="match status" value="1"/>
</dbReference>
<dbReference type="Pfam" id="PF01712">
    <property type="entry name" value="dNK"/>
    <property type="match status" value="1"/>
</dbReference>
<dbReference type="InterPro" id="IPR050566">
    <property type="entry name" value="Deoxyribonucleoside_kinase"/>
</dbReference>
<protein>
    <recommendedName>
        <fullName evidence="2">Deoxynucleoside kinase domain-containing protein</fullName>
    </recommendedName>
</protein>
<dbReference type="EMBL" id="HBFZ01001749">
    <property type="protein sequence ID" value="CAD8988382.1"/>
    <property type="molecule type" value="Transcribed_RNA"/>
</dbReference>
<evidence type="ECO:0000256" key="1">
    <source>
        <dbReference type="SAM" id="MobiDB-lite"/>
    </source>
</evidence>
<evidence type="ECO:0000259" key="2">
    <source>
        <dbReference type="Pfam" id="PF01712"/>
    </source>
</evidence>
<gene>
    <name evidence="3" type="ORF">PCOR1465_LOCUS1171</name>
</gene>
<dbReference type="PANTHER" id="PTHR10513:SF35">
    <property type="entry name" value="DEOXYADENOSINE KINASE"/>
    <property type="match status" value="1"/>
</dbReference>
<reference evidence="3" key="1">
    <citation type="submission" date="2021-01" db="EMBL/GenBank/DDBJ databases">
        <authorList>
            <person name="Corre E."/>
            <person name="Pelletier E."/>
            <person name="Niang G."/>
            <person name="Scheremetjew M."/>
            <person name="Finn R."/>
            <person name="Kale V."/>
            <person name="Holt S."/>
            <person name="Cochrane G."/>
            <person name="Meng A."/>
            <person name="Brown T."/>
            <person name="Cohen L."/>
        </authorList>
    </citation>
    <scope>NUCLEOTIDE SEQUENCE</scope>
    <source>
        <strain evidence="3">RCC1383</strain>
    </source>
</reference>
<dbReference type="AlphaFoldDB" id="A0A7S1MZN8"/>
<proteinExistence type="predicted"/>
<accession>A0A7S1MZN8</accession>
<dbReference type="Gene3D" id="3.40.50.300">
    <property type="entry name" value="P-loop containing nucleotide triphosphate hydrolases"/>
    <property type="match status" value="1"/>
</dbReference>
<dbReference type="GO" id="GO:0019136">
    <property type="term" value="F:deoxynucleoside kinase activity"/>
    <property type="evidence" value="ECO:0007669"/>
    <property type="project" value="TreeGrafter"/>
</dbReference>
<feature type="region of interest" description="Disordered" evidence="1">
    <location>
        <begin position="1"/>
        <end position="33"/>
    </location>
</feature>
<sequence>MMAETTTSDELKLINATSKTPDSAAPACGSPGVSEQTVMRRLSAGRSKATANNGRRSLFTTTPSGPAVPPVIKSSPKSVFSMPASPVHAAAALSAQGGAPKQEDKGSSIAIEGNIGVGKSTFLRLMNKVKGLEGNIVTMPEPVDKWQNVGGNPDYNLLQYFYEKPHRYSYTFQSYAFITRFMQHNEGVKNNPNKVRILERSVFTDRKVFVSSLRDNKYLDDMEVKLYEAWFDPVVATLPNLVPHVIVYLRASPETCMDRLKGRGRSEETGIDLEYLELLHKKHEDWLIDESAPVEGGPVGEPLGEMTLPGVWLRAFPGGIPVIIVDCEGTAEGSVTMSHFNFDSVVAALKASGVKALLNEDKDDM</sequence>
<dbReference type="InterPro" id="IPR031314">
    <property type="entry name" value="DNK_dom"/>
</dbReference>
<dbReference type="SUPFAM" id="SSF52540">
    <property type="entry name" value="P-loop containing nucleoside triphosphate hydrolases"/>
    <property type="match status" value="1"/>
</dbReference>